<reference evidence="2 3" key="1">
    <citation type="submission" date="2018-04" db="EMBL/GenBank/DDBJ databases">
        <authorList>
            <person name="Vogel A."/>
        </authorList>
    </citation>
    <scope>NUCLEOTIDE SEQUENCE [LARGE SCALE GENOMIC DNA]</scope>
</reference>
<gene>
    <name evidence="2" type="ORF">CCAM_LOCUS17561</name>
</gene>
<dbReference type="AlphaFoldDB" id="A0A484LGY1"/>
<sequence>MPILSSMSTKSFSIQAPLTSSARGYRLSLSNGQNSNMRRTTSSSSSFPTAGRTTVALASSPPLSGH</sequence>
<evidence type="ECO:0000313" key="2">
    <source>
        <dbReference type="EMBL" id="VFQ75785.1"/>
    </source>
</evidence>
<feature type="region of interest" description="Disordered" evidence="1">
    <location>
        <begin position="27"/>
        <end position="66"/>
    </location>
</feature>
<feature type="compositionally biased region" description="Low complexity" evidence="1">
    <location>
        <begin position="34"/>
        <end position="46"/>
    </location>
</feature>
<accession>A0A484LGY1</accession>
<keyword evidence="3" id="KW-1185">Reference proteome</keyword>
<dbReference type="EMBL" id="OOIL02001452">
    <property type="protein sequence ID" value="VFQ75785.1"/>
    <property type="molecule type" value="Genomic_DNA"/>
</dbReference>
<organism evidence="2 3">
    <name type="scientific">Cuscuta campestris</name>
    <dbReference type="NCBI Taxonomy" id="132261"/>
    <lineage>
        <taxon>Eukaryota</taxon>
        <taxon>Viridiplantae</taxon>
        <taxon>Streptophyta</taxon>
        <taxon>Embryophyta</taxon>
        <taxon>Tracheophyta</taxon>
        <taxon>Spermatophyta</taxon>
        <taxon>Magnoliopsida</taxon>
        <taxon>eudicotyledons</taxon>
        <taxon>Gunneridae</taxon>
        <taxon>Pentapetalae</taxon>
        <taxon>asterids</taxon>
        <taxon>lamiids</taxon>
        <taxon>Solanales</taxon>
        <taxon>Convolvulaceae</taxon>
        <taxon>Cuscuteae</taxon>
        <taxon>Cuscuta</taxon>
        <taxon>Cuscuta subgen. Grammica</taxon>
        <taxon>Cuscuta sect. Cleistogrammica</taxon>
    </lineage>
</organism>
<evidence type="ECO:0000313" key="3">
    <source>
        <dbReference type="Proteomes" id="UP000595140"/>
    </source>
</evidence>
<dbReference type="Proteomes" id="UP000595140">
    <property type="component" value="Unassembled WGS sequence"/>
</dbReference>
<proteinExistence type="predicted"/>
<protein>
    <submittedName>
        <fullName evidence="2">Uncharacterized protein</fullName>
    </submittedName>
</protein>
<evidence type="ECO:0000256" key="1">
    <source>
        <dbReference type="SAM" id="MobiDB-lite"/>
    </source>
</evidence>
<name>A0A484LGY1_9ASTE</name>